<dbReference type="InterPro" id="IPR015806">
    <property type="entry name" value="Pyrv_Knase_insert_dom_sf"/>
</dbReference>
<proteinExistence type="inferred from homology"/>
<evidence type="ECO:0000256" key="12">
    <source>
        <dbReference type="NCBIfam" id="TIGR01064"/>
    </source>
</evidence>
<evidence type="ECO:0000256" key="10">
    <source>
        <dbReference type="ARBA" id="ARBA00023152"/>
    </source>
</evidence>
<keyword evidence="9 13" id="KW-0460">Magnesium</keyword>
<evidence type="ECO:0000256" key="7">
    <source>
        <dbReference type="ARBA" id="ARBA00022777"/>
    </source>
</evidence>
<dbReference type="Gene3D" id="3.40.1380.20">
    <property type="entry name" value="Pyruvate kinase, C-terminal domain"/>
    <property type="match status" value="1"/>
</dbReference>
<evidence type="ECO:0000256" key="8">
    <source>
        <dbReference type="ARBA" id="ARBA00022840"/>
    </source>
</evidence>
<evidence type="ECO:0000256" key="13">
    <source>
        <dbReference type="RuleBase" id="RU000504"/>
    </source>
</evidence>
<dbReference type="Gene3D" id="3.20.20.60">
    <property type="entry name" value="Phosphoenolpyruvate-binding domains"/>
    <property type="match status" value="1"/>
</dbReference>
<evidence type="ECO:0000313" key="17">
    <source>
        <dbReference type="Proteomes" id="UP000184076"/>
    </source>
</evidence>
<evidence type="ECO:0000256" key="9">
    <source>
        <dbReference type="ARBA" id="ARBA00022842"/>
    </source>
</evidence>
<keyword evidence="5" id="KW-0479">Metal-binding</keyword>
<dbReference type="InterPro" id="IPR015795">
    <property type="entry name" value="Pyrv_Knase_C"/>
</dbReference>
<dbReference type="Pfam" id="PF02887">
    <property type="entry name" value="PK_C"/>
    <property type="match status" value="1"/>
</dbReference>
<dbReference type="InterPro" id="IPR040442">
    <property type="entry name" value="Pyrv_kinase-like_dom_sf"/>
</dbReference>
<keyword evidence="7 13" id="KW-0418">Kinase</keyword>
<dbReference type="NCBIfam" id="TIGR01064">
    <property type="entry name" value="pyruv_kin"/>
    <property type="match status" value="1"/>
</dbReference>
<dbReference type="GO" id="GO:0016301">
    <property type="term" value="F:kinase activity"/>
    <property type="evidence" value="ECO:0007669"/>
    <property type="project" value="UniProtKB-KW"/>
</dbReference>
<dbReference type="PANTHER" id="PTHR11817">
    <property type="entry name" value="PYRUVATE KINASE"/>
    <property type="match status" value="1"/>
</dbReference>
<keyword evidence="4 13" id="KW-0808">Transferase</keyword>
<gene>
    <name evidence="16" type="ORF">SAMN02745206_01984</name>
</gene>
<evidence type="ECO:0000259" key="15">
    <source>
        <dbReference type="Pfam" id="PF02887"/>
    </source>
</evidence>
<dbReference type="SUPFAM" id="SSF51621">
    <property type="entry name" value="Phosphoenolpyruvate/pyruvate domain"/>
    <property type="match status" value="1"/>
</dbReference>
<keyword evidence="10 13" id="KW-0324">Glycolysis</keyword>
<evidence type="ECO:0000256" key="3">
    <source>
        <dbReference type="ARBA" id="ARBA00012142"/>
    </source>
</evidence>
<dbReference type="SUPFAM" id="SSF50800">
    <property type="entry name" value="PK beta-barrel domain-like"/>
    <property type="match status" value="1"/>
</dbReference>
<dbReference type="PRINTS" id="PR01050">
    <property type="entry name" value="PYRUVTKNASE"/>
</dbReference>
<evidence type="ECO:0000256" key="6">
    <source>
        <dbReference type="ARBA" id="ARBA00022741"/>
    </source>
</evidence>
<feature type="domain" description="Pyruvate kinase barrel" evidence="14">
    <location>
        <begin position="5"/>
        <end position="324"/>
    </location>
</feature>
<comment type="pathway">
    <text evidence="1 13">Carbohydrate degradation; glycolysis; pyruvate from D-glyceraldehyde 3-phosphate: step 5/5.</text>
</comment>
<dbReference type="EMBL" id="FQVB01000018">
    <property type="protein sequence ID" value="SHF44659.1"/>
    <property type="molecule type" value="Genomic_DNA"/>
</dbReference>
<keyword evidence="6" id="KW-0547">Nucleotide-binding</keyword>
<evidence type="ECO:0000259" key="14">
    <source>
        <dbReference type="Pfam" id="PF00224"/>
    </source>
</evidence>
<dbReference type="AlphaFoldDB" id="A0A1M5BQ72"/>
<dbReference type="UniPathway" id="UPA00109">
    <property type="reaction ID" value="UER00188"/>
</dbReference>
<evidence type="ECO:0000256" key="2">
    <source>
        <dbReference type="ARBA" id="ARBA00008663"/>
    </source>
</evidence>
<evidence type="ECO:0000313" key="16">
    <source>
        <dbReference type="EMBL" id="SHF44659.1"/>
    </source>
</evidence>
<dbReference type="SUPFAM" id="SSF52935">
    <property type="entry name" value="PK C-terminal domain-like"/>
    <property type="match status" value="1"/>
</dbReference>
<evidence type="ECO:0000256" key="1">
    <source>
        <dbReference type="ARBA" id="ARBA00004997"/>
    </source>
</evidence>
<dbReference type="InterPro" id="IPR036918">
    <property type="entry name" value="Pyrv_Knase_C_sf"/>
</dbReference>
<name>A0A1M5BQ72_9BACT</name>
<dbReference type="FunFam" id="2.40.33.10:FF:000001">
    <property type="entry name" value="Pyruvate kinase"/>
    <property type="match status" value="1"/>
</dbReference>
<dbReference type="InterPro" id="IPR015793">
    <property type="entry name" value="Pyrv_Knase_brl"/>
</dbReference>
<feature type="domain" description="Pyruvate kinase C-terminal" evidence="15">
    <location>
        <begin position="358"/>
        <end position="470"/>
    </location>
</feature>
<evidence type="ECO:0000256" key="4">
    <source>
        <dbReference type="ARBA" id="ARBA00022679"/>
    </source>
</evidence>
<keyword evidence="8" id="KW-0067">ATP-binding</keyword>
<keyword evidence="17" id="KW-1185">Reference proteome</keyword>
<keyword evidence="11 16" id="KW-0670">Pyruvate</keyword>
<dbReference type="GO" id="GO:0030955">
    <property type="term" value="F:potassium ion binding"/>
    <property type="evidence" value="ECO:0007669"/>
    <property type="project" value="UniProtKB-UniRule"/>
</dbReference>
<dbReference type="EC" id="2.7.1.40" evidence="3 12"/>
<dbReference type="Proteomes" id="UP000184076">
    <property type="component" value="Unassembled WGS sequence"/>
</dbReference>
<dbReference type="Gene3D" id="2.40.33.10">
    <property type="entry name" value="PK beta-barrel domain-like"/>
    <property type="match status" value="1"/>
</dbReference>
<dbReference type="InterPro" id="IPR011037">
    <property type="entry name" value="Pyrv_Knase-like_insert_dom_sf"/>
</dbReference>
<comment type="similarity">
    <text evidence="2 13">Belongs to the pyruvate kinase family.</text>
</comment>
<dbReference type="GO" id="GO:0005524">
    <property type="term" value="F:ATP binding"/>
    <property type="evidence" value="ECO:0007669"/>
    <property type="project" value="UniProtKB-KW"/>
</dbReference>
<comment type="catalytic activity">
    <reaction evidence="13">
        <text>pyruvate + ATP = phosphoenolpyruvate + ADP + H(+)</text>
        <dbReference type="Rhea" id="RHEA:18157"/>
        <dbReference type="ChEBI" id="CHEBI:15361"/>
        <dbReference type="ChEBI" id="CHEBI:15378"/>
        <dbReference type="ChEBI" id="CHEBI:30616"/>
        <dbReference type="ChEBI" id="CHEBI:58702"/>
        <dbReference type="ChEBI" id="CHEBI:456216"/>
        <dbReference type="EC" id="2.7.1.40"/>
    </reaction>
</comment>
<dbReference type="GO" id="GO:0000287">
    <property type="term" value="F:magnesium ion binding"/>
    <property type="evidence" value="ECO:0007669"/>
    <property type="project" value="UniProtKB-UniRule"/>
</dbReference>
<organism evidence="16 17">
    <name type="scientific">Desulfacinum infernum DSM 9756</name>
    <dbReference type="NCBI Taxonomy" id="1121391"/>
    <lineage>
        <taxon>Bacteria</taxon>
        <taxon>Pseudomonadati</taxon>
        <taxon>Thermodesulfobacteriota</taxon>
        <taxon>Syntrophobacteria</taxon>
        <taxon>Syntrophobacterales</taxon>
        <taxon>Syntrophobacteraceae</taxon>
        <taxon>Desulfacinum</taxon>
    </lineage>
</organism>
<evidence type="ECO:0000256" key="11">
    <source>
        <dbReference type="ARBA" id="ARBA00023317"/>
    </source>
</evidence>
<dbReference type="NCBIfam" id="NF004978">
    <property type="entry name" value="PRK06354.1"/>
    <property type="match status" value="1"/>
</dbReference>
<sequence length="472" mass="51391">MIRERRTKIVCTIGPACDSEDRIRELIRAGMDVARLNFSHGDHEGHGRMIDLIRRVAEEEGREIGILQDLGGPKIRLGTLAERERTLTAGETVRLFAGEETSDERLPVNYPHLTEDVNEGDRILLADGLVELSVVSKSSQELVCQVLVGGKIHSHKGVNLPSSTLRVPAFTEKDKADLTFGLGKGVDFVALSFVRHERDVAPVIAMLQESPQRPLCIAKIEKPQALQRFDAILQAVDGVMVARGDLGVETPLHEVPIIQKRIIRSAREAAKPVITATQMLRSMISSPRPTRAETTDVANAILDGTDAVMLSDETAMGAYPVESVRVLDRIAVATESYLFENDRRMETLSSHLPGTAAAISHAVVDLAAALEAAAIVASTSSGSTARLVSRLRPQSPILGFTHTLSTFRQLSLSWGVTPVLVPTYEDTDSMYDMARRWVLEQGIARKGNRIVLTAGVPIGVPGTTNMVKVIEL</sequence>
<accession>A0A1M5BQ72</accession>
<dbReference type="InterPro" id="IPR001697">
    <property type="entry name" value="Pyr_Knase"/>
</dbReference>
<evidence type="ECO:0000256" key="5">
    <source>
        <dbReference type="ARBA" id="ARBA00022723"/>
    </source>
</evidence>
<dbReference type="InterPro" id="IPR015813">
    <property type="entry name" value="Pyrv/PenolPyrv_kinase-like_dom"/>
</dbReference>
<reference evidence="17" key="1">
    <citation type="submission" date="2016-11" db="EMBL/GenBank/DDBJ databases">
        <authorList>
            <person name="Varghese N."/>
            <person name="Submissions S."/>
        </authorList>
    </citation>
    <scope>NUCLEOTIDE SEQUENCE [LARGE SCALE GENOMIC DNA]</scope>
    <source>
        <strain evidence="17">DSM 9756</strain>
    </source>
</reference>
<dbReference type="GO" id="GO:0004743">
    <property type="term" value="F:pyruvate kinase activity"/>
    <property type="evidence" value="ECO:0007669"/>
    <property type="project" value="UniProtKB-UniRule"/>
</dbReference>
<dbReference type="Pfam" id="PF00224">
    <property type="entry name" value="PK"/>
    <property type="match status" value="1"/>
</dbReference>
<dbReference type="NCBIfam" id="NF004491">
    <property type="entry name" value="PRK05826.1"/>
    <property type="match status" value="1"/>
</dbReference>
<dbReference type="RefSeq" id="WP_073038872.1">
    <property type="nucleotide sequence ID" value="NZ_FQVB01000018.1"/>
</dbReference>
<dbReference type="STRING" id="1121391.SAMN02745206_01984"/>
<protein>
    <recommendedName>
        <fullName evidence="3 12">Pyruvate kinase</fullName>
        <ecNumber evidence="3 12">2.7.1.40</ecNumber>
    </recommendedName>
</protein>
<dbReference type="OrthoDB" id="9812123at2"/>